<dbReference type="eggNOG" id="COG2831">
    <property type="taxonomic scope" value="Bacteria"/>
</dbReference>
<reference evidence="4" key="1">
    <citation type="submission" date="2006-12" db="EMBL/GenBank/DDBJ databases">
        <title>Complete sequence of Halorhodospira halophila SL1.</title>
        <authorList>
            <consortium name="US DOE Joint Genome Institute"/>
            <person name="Copeland A."/>
            <person name="Lucas S."/>
            <person name="Lapidus A."/>
            <person name="Barry K."/>
            <person name="Detter J.C."/>
            <person name="Glavina del Rio T."/>
            <person name="Hammon N."/>
            <person name="Israni S."/>
            <person name="Dalin E."/>
            <person name="Tice H."/>
            <person name="Pitluck S."/>
            <person name="Saunders E."/>
            <person name="Brettin T."/>
            <person name="Bruce D."/>
            <person name="Han C."/>
            <person name="Tapia R."/>
            <person name="Schmutz J."/>
            <person name="Larimer F."/>
            <person name="Land M."/>
            <person name="Hauser L."/>
            <person name="Kyrpides N."/>
            <person name="Mikhailova N."/>
            <person name="Hoff W."/>
            <person name="Richardson P."/>
        </authorList>
    </citation>
    <scope>NUCLEOTIDE SEQUENCE [LARGE SCALE GENOMIC DNA]</scope>
    <source>
        <strain evidence="4">DSM 244 / SL1</strain>
    </source>
</reference>
<proteinExistence type="predicted"/>
<protein>
    <recommendedName>
        <fullName evidence="5">Big-1 domain-containing protein</fullName>
    </recommendedName>
</protein>
<dbReference type="PROSITE" id="PS51257">
    <property type="entry name" value="PROKAR_LIPOPROTEIN"/>
    <property type="match status" value="1"/>
</dbReference>
<feature type="compositionally biased region" description="Acidic residues" evidence="1">
    <location>
        <begin position="31"/>
        <end position="59"/>
    </location>
</feature>
<name>A1WTU6_HALHL</name>
<organism evidence="3 4">
    <name type="scientific">Halorhodospira halophila (strain DSM 244 / SL1)</name>
    <name type="common">Ectothiorhodospira halophila (strain DSM 244 / SL1)</name>
    <dbReference type="NCBI Taxonomy" id="349124"/>
    <lineage>
        <taxon>Bacteria</taxon>
        <taxon>Pseudomonadati</taxon>
        <taxon>Pseudomonadota</taxon>
        <taxon>Gammaproteobacteria</taxon>
        <taxon>Chromatiales</taxon>
        <taxon>Ectothiorhodospiraceae</taxon>
        <taxon>Halorhodospira</taxon>
    </lineage>
</organism>
<dbReference type="KEGG" id="hha:Hhal_0314"/>
<evidence type="ECO:0000256" key="1">
    <source>
        <dbReference type="SAM" id="MobiDB-lite"/>
    </source>
</evidence>
<sequence length="651" mass="70305">MEVLKVSSPIPRVCWLALILAAFLTAGCISDSDDDDDASSETQEESGENGDEDDGDDDPLPPSEPSDKALQIGAWGDGGEFESGSLTFGLDGIGPSGTTSVEAVVVDEDVDPVGEDDNVQVRFTSDCVEAEEAAFSQSRVEVIDGVAQTDYTAQGCAESDTIRAEVELTDETIQASADLRILNIGSLVFEEADPEHIGLEGMAGVRETTSNVRFQLLDVYGDPIEGERIEFEVTPKTGGLELDRTSARTDEEGRVSAQVLAGTVATPVRVTGRVQGNPNIAGQSERLWVSTGIPTEEGLSLSAERLNADAWSCDGEVVEITVRARDRFSNPVIDGTTINFSTQGGAIEPSCQTEDGVCTVEWRSQNPRPETGRTTILAYAIGEESFLDHTGDGRFGRAEAEAWVDARDDDDKDKNQIWADTGEPFRDDHEQWFDEPMDYASEEFTPGVDGIFFDFDGSSLASEGYDFEESNSGTWTGPNQKFDGLLCKEDELESVPEVGCGEDFAGIGAQTVLVMSGRLPFRIEPESDEDVVLEDGANDVTFVVRDGNDQPLPAGTEVRIDATVYQSRIDEDFDVDLVLGPRSLTVGSTNQDSSADDWSGEEGVDEFTFTLRPLPDGLEDGWPVVIEVETPGEACWPVQRSRSISVKSPDP</sequence>
<gene>
    <name evidence="3" type="ordered locus">Hhal_0314</name>
</gene>
<accession>A1WTU6</accession>
<dbReference type="EMBL" id="CP000544">
    <property type="protein sequence ID" value="ABM61108.1"/>
    <property type="molecule type" value="Genomic_DNA"/>
</dbReference>
<feature type="region of interest" description="Disordered" evidence="1">
    <location>
        <begin position="31"/>
        <end position="76"/>
    </location>
</feature>
<dbReference type="AlphaFoldDB" id="A1WTU6"/>
<dbReference type="STRING" id="349124.Hhal_0314"/>
<dbReference type="SUPFAM" id="SSF49373">
    <property type="entry name" value="Invasin/intimin cell-adhesion fragments"/>
    <property type="match status" value="1"/>
</dbReference>
<dbReference type="Proteomes" id="UP000000647">
    <property type="component" value="Chromosome"/>
</dbReference>
<dbReference type="HOGENOM" id="CLU_420792_0_0_6"/>
<evidence type="ECO:0000313" key="3">
    <source>
        <dbReference type="EMBL" id="ABM61108.1"/>
    </source>
</evidence>
<evidence type="ECO:0000256" key="2">
    <source>
        <dbReference type="SAM" id="SignalP"/>
    </source>
</evidence>
<evidence type="ECO:0000313" key="4">
    <source>
        <dbReference type="Proteomes" id="UP000000647"/>
    </source>
</evidence>
<feature type="chain" id="PRO_5002640361" description="Big-1 domain-containing protein" evidence="2">
    <location>
        <begin position="27"/>
        <end position="651"/>
    </location>
</feature>
<evidence type="ECO:0008006" key="5">
    <source>
        <dbReference type="Google" id="ProtNLM"/>
    </source>
</evidence>
<feature type="signal peptide" evidence="2">
    <location>
        <begin position="1"/>
        <end position="26"/>
    </location>
</feature>
<reference evidence="3 4" key="2">
    <citation type="journal article" date="2013" name="Stand. Genomic Sci.">
        <title>Complete genome sequence of Halorhodospira halophila SL1.</title>
        <authorList>
            <person name="Challacombe J.F."/>
            <person name="Majid S."/>
            <person name="Deole R."/>
            <person name="Brettin T.S."/>
            <person name="Bruce D."/>
            <person name="Delano S.F."/>
            <person name="Detter J.C."/>
            <person name="Gleasner C.D."/>
            <person name="Han C.S."/>
            <person name="Misra M."/>
            <person name="Reitenga K.G."/>
            <person name="Mikhailova N."/>
            <person name="Woyke T."/>
            <person name="Pitluck S."/>
            <person name="Nolan M."/>
            <person name="Land M.L."/>
            <person name="Saunders E."/>
            <person name="Tapia R."/>
            <person name="Lapidus A."/>
            <person name="Ivanova N."/>
            <person name="Hoff W.D."/>
        </authorList>
    </citation>
    <scope>NUCLEOTIDE SEQUENCE [LARGE SCALE GENOMIC DNA]</scope>
    <source>
        <strain evidence="4">DSM 244 / SL1</strain>
    </source>
</reference>
<dbReference type="InterPro" id="IPR008964">
    <property type="entry name" value="Invasin/intimin_cell_adhesion"/>
</dbReference>
<keyword evidence="4" id="KW-1185">Reference proteome</keyword>
<keyword evidence="2" id="KW-0732">Signal</keyword>
<dbReference type="Gene3D" id="2.60.40.10">
    <property type="entry name" value="Immunoglobulins"/>
    <property type="match status" value="2"/>
</dbReference>
<dbReference type="InterPro" id="IPR013783">
    <property type="entry name" value="Ig-like_fold"/>
</dbReference>